<gene>
    <name evidence="2" type="ORF">ROJ8625_01203</name>
</gene>
<feature type="transmembrane region" description="Helical" evidence="1">
    <location>
        <begin position="27"/>
        <end position="47"/>
    </location>
</feature>
<dbReference type="EMBL" id="FWFK01000002">
    <property type="protein sequence ID" value="SLN28446.1"/>
    <property type="molecule type" value="Genomic_DNA"/>
</dbReference>
<sequence length="217" mass="23060">MSNPDSFIDEVSEEVRRDRLYGYLRRYGWIAVLIVIGIVGGAAWREWSAAQETERARAFGTAVLEALEAETPAARAADLAAIEAPEGSAAAILAMLRAAEQAAAEDADPAVVAETLNAVGDMQAEAVYRQIASYKALTREGVSAEERRIGFEAMAQGGPLQLMAEEQLALLDIEAGDTEAAIERLQTIRQDSAASQGLRLRASQLIVALGGSIEDGA</sequence>
<reference evidence="2 3" key="1">
    <citation type="submission" date="2017-03" db="EMBL/GenBank/DDBJ databases">
        <authorList>
            <person name="Afonso C.L."/>
            <person name="Miller P.J."/>
            <person name="Scott M.A."/>
            <person name="Spackman E."/>
            <person name="Goraichik I."/>
            <person name="Dimitrov K.M."/>
            <person name="Suarez D.L."/>
            <person name="Swayne D.E."/>
        </authorList>
    </citation>
    <scope>NUCLEOTIDE SEQUENCE [LARGE SCALE GENOMIC DNA]</scope>
    <source>
        <strain evidence="2 3">CECT 8625</strain>
    </source>
</reference>
<dbReference type="RefSeq" id="WP_085790959.1">
    <property type="nucleotide sequence ID" value="NZ_FWFK01000002.1"/>
</dbReference>
<dbReference type="OrthoDB" id="7173339at2"/>
<evidence type="ECO:0000256" key="1">
    <source>
        <dbReference type="SAM" id="Phobius"/>
    </source>
</evidence>
<evidence type="ECO:0000313" key="3">
    <source>
        <dbReference type="Proteomes" id="UP000193570"/>
    </source>
</evidence>
<accession>A0A1X6YQS7</accession>
<keyword evidence="1" id="KW-0472">Membrane</keyword>
<evidence type="ECO:0000313" key="2">
    <source>
        <dbReference type="EMBL" id="SLN28446.1"/>
    </source>
</evidence>
<organism evidence="2 3">
    <name type="scientific">Roseivivax jejudonensis</name>
    <dbReference type="NCBI Taxonomy" id="1529041"/>
    <lineage>
        <taxon>Bacteria</taxon>
        <taxon>Pseudomonadati</taxon>
        <taxon>Pseudomonadota</taxon>
        <taxon>Alphaproteobacteria</taxon>
        <taxon>Rhodobacterales</taxon>
        <taxon>Roseobacteraceae</taxon>
        <taxon>Roseivivax</taxon>
    </lineage>
</organism>
<keyword evidence="3" id="KW-1185">Reference proteome</keyword>
<proteinExistence type="predicted"/>
<dbReference type="Proteomes" id="UP000193570">
    <property type="component" value="Unassembled WGS sequence"/>
</dbReference>
<protein>
    <recommendedName>
        <fullName evidence="4">Tetratricopeptide repeat-like domain-containing protein</fullName>
    </recommendedName>
</protein>
<keyword evidence="1" id="KW-1133">Transmembrane helix</keyword>
<keyword evidence="1" id="KW-0812">Transmembrane</keyword>
<evidence type="ECO:0008006" key="4">
    <source>
        <dbReference type="Google" id="ProtNLM"/>
    </source>
</evidence>
<name>A0A1X6YQS7_9RHOB</name>
<dbReference type="AlphaFoldDB" id="A0A1X6YQS7"/>